<evidence type="ECO:0008006" key="4">
    <source>
        <dbReference type="Google" id="ProtNLM"/>
    </source>
</evidence>
<protein>
    <recommendedName>
        <fullName evidence="4">DUF3325 domain-containing protein</fullName>
    </recommendedName>
</protein>
<dbReference type="AlphaFoldDB" id="A0A840L9Z9"/>
<dbReference type="RefSeq" id="WP_221439693.1">
    <property type="nucleotide sequence ID" value="NZ_JACHLP010000009.1"/>
</dbReference>
<keyword evidence="3" id="KW-1185">Reference proteome</keyword>
<proteinExistence type="predicted"/>
<keyword evidence="1" id="KW-0472">Membrane</keyword>
<sequence length="104" mass="11139">MFCLLAAFALLCLAMERHHEEALGQAPSPRRQRALRGLAVLALLASAWALPARADWGLAWAAWFAQLSPAALFATLLATWWPRYLPAGATGSALVAVLLGVLAF</sequence>
<organism evidence="2 3">
    <name type="scientific">Roseateles oligotrophus</name>
    <dbReference type="NCBI Taxonomy" id="1769250"/>
    <lineage>
        <taxon>Bacteria</taxon>
        <taxon>Pseudomonadati</taxon>
        <taxon>Pseudomonadota</taxon>
        <taxon>Betaproteobacteria</taxon>
        <taxon>Burkholderiales</taxon>
        <taxon>Sphaerotilaceae</taxon>
        <taxon>Roseateles</taxon>
    </lineage>
</organism>
<evidence type="ECO:0000313" key="2">
    <source>
        <dbReference type="EMBL" id="MBB4845404.1"/>
    </source>
</evidence>
<gene>
    <name evidence="2" type="ORF">HNP55_003954</name>
</gene>
<keyword evidence="1" id="KW-1133">Transmembrane helix</keyword>
<evidence type="ECO:0000313" key="3">
    <source>
        <dbReference type="Proteomes" id="UP000562027"/>
    </source>
</evidence>
<evidence type="ECO:0000256" key="1">
    <source>
        <dbReference type="SAM" id="Phobius"/>
    </source>
</evidence>
<comment type="caution">
    <text evidence="2">The sequence shown here is derived from an EMBL/GenBank/DDBJ whole genome shotgun (WGS) entry which is preliminary data.</text>
</comment>
<feature type="transmembrane region" description="Helical" evidence="1">
    <location>
        <begin position="34"/>
        <end position="51"/>
    </location>
</feature>
<reference evidence="2 3" key="1">
    <citation type="submission" date="2020-08" db="EMBL/GenBank/DDBJ databases">
        <title>Functional genomics of gut bacteria from endangered species of beetles.</title>
        <authorList>
            <person name="Carlos-Shanley C."/>
        </authorList>
    </citation>
    <scope>NUCLEOTIDE SEQUENCE [LARGE SCALE GENOMIC DNA]</scope>
    <source>
        <strain evidence="2 3">S00239</strain>
    </source>
</reference>
<dbReference type="Proteomes" id="UP000562027">
    <property type="component" value="Unassembled WGS sequence"/>
</dbReference>
<name>A0A840L9Z9_9BURK</name>
<dbReference type="InterPro" id="IPR021762">
    <property type="entry name" value="DUF3325"/>
</dbReference>
<dbReference type="Pfam" id="PF11804">
    <property type="entry name" value="DUF3325"/>
    <property type="match status" value="1"/>
</dbReference>
<feature type="transmembrane region" description="Helical" evidence="1">
    <location>
        <begin position="84"/>
        <end position="103"/>
    </location>
</feature>
<keyword evidence="1" id="KW-0812">Transmembrane</keyword>
<accession>A0A840L9Z9</accession>
<dbReference type="EMBL" id="JACHLP010000009">
    <property type="protein sequence ID" value="MBB4845404.1"/>
    <property type="molecule type" value="Genomic_DNA"/>
</dbReference>